<dbReference type="Pfam" id="PF13556">
    <property type="entry name" value="HTH_30"/>
    <property type="match status" value="1"/>
</dbReference>
<organism evidence="5 6">
    <name type="scientific">Actinacidiphila guanduensis</name>
    <dbReference type="NCBI Taxonomy" id="310781"/>
    <lineage>
        <taxon>Bacteria</taxon>
        <taxon>Bacillati</taxon>
        <taxon>Actinomycetota</taxon>
        <taxon>Actinomycetes</taxon>
        <taxon>Kitasatosporales</taxon>
        <taxon>Streptomycetaceae</taxon>
        <taxon>Actinacidiphila</taxon>
    </lineage>
</organism>
<dbReference type="RefSeq" id="WP_093782443.1">
    <property type="nucleotide sequence ID" value="NZ_FNIE01000001.1"/>
</dbReference>
<dbReference type="InterPro" id="IPR025736">
    <property type="entry name" value="PucR_C-HTH_dom"/>
</dbReference>
<reference evidence="5 6" key="1">
    <citation type="submission" date="2016-10" db="EMBL/GenBank/DDBJ databases">
        <authorList>
            <person name="de Groot N.N."/>
        </authorList>
    </citation>
    <scope>NUCLEOTIDE SEQUENCE [LARGE SCALE GENOMIC DNA]</scope>
    <source>
        <strain evidence="5 6">CGMCC 4.2022</strain>
    </source>
</reference>
<evidence type="ECO:0000256" key="2">
    <source>
        <dbReference type="SAM" id="MobiDB-lite"/>
    </source>
</evidence>
<dbReference type="OrthoDB" id="8026818at2"/>
<feature type="region of interest" description="Disordered" evidence="2">
    <location>
        <begin position="173"/>
        <end position="207"/>
    </location>
</feature>
<evidence type="ECO:0000313" key="5">
    <source>
        <dbReference type="EMBL" id="SDM74946.1"/>
    </source>
</evidence>
<dbReference type="AlphaFoldDB" id="A0A1G9VS95"/>
<comment type="similarity">
    <text evidence="1">Belongs to the CdaR family.</text>
</comment>
<dbReference type="PANTHER" id="PTHR33744">
    <property type="entry name" value="CARBOHYDRATE DIACID REGULATOR"/>
    <property type="match status" value="1"/>
</dbReference>
<feature type="domain" description="PucR C-terminal helix-turn-helix" evidence="3">
    <location>
        <begin position="541"/>
        <end position="599"/>
    </location>
</feature>
<dbReference type="Pfam" id="PF17853">
    <property type="entry name" value="GGDEF_2"/>
    <property type="match status" value="1"/>
</dbReference>
<sequence>MDAVPLPTAASHPPFPQPGAARHTLLRLVAVMLDGDDEREVLWGAMAAIAATGPFTAEAAYAVHDGLARRCPPSRAAASAAVRPGSVTASESSEADPAEAAAADRLDRRIGALDGHSRHLYEVGGLRVQAIALRYRDHCLGYLVVRSPASPSAEETALTDLLAQQTGIALARLTGGRGESARVGRGSPPGGEERLGTGSGSPTAGPATTVSALTARLALHEALSRAAAAGEGEAGILRILHDSTGFAARTEDRFGNLRARAGPDRSAPRGGPGGRPPPEAENQRQDALIRSVRRRPGAVRDRDRLVVPVQMAGDLLGVVALVDPHRRATGADSSALEQAALVLAPLLSHERRLAELEPHLRRDLVNRLIAGEATDDVLTQAAALGHDLHRPHKAAVLQWPGSPERAALGDAVARAARRLHRDVLVGSRGATTVVLAPDEDRGDPWDELYRAVSDELGTGAGSIGVGGRCDVFTDLPHSYDEAVRALTVRRRSQEPNGSTSFEELGLCRMMGSGEGEREADRFVAEWLGLLLEYDARHHTELVTTLSRYLESGGSYDATAEMLLIHRSTVRYRLQRIREITGHDLGDVETRLNLHVATRIRNVLDAPR</sequence>
<dbReference type="Proteomes" id="UP000199341">
    <property type="component" value="Unassembled WGS sequence"/>
</dbReference>
<dbReference type="Gene3D" id="1.10.10.2840">
    <property type="entry name" value="PucR C-terminal helix-turn-helix domain"/>
    <property type="match status" value="1"/>
</dbReference>
<accession>A0A1G9VS95</accession>
<evidence type="ECO:0000313" key="6">
    <source>
        <dbReference type="Proteomes" id="UP000199341"/>
    </source>
</evidence>
<proteinExistence type="inferred from homology"/>
<gene>
    <name evidence="5" type="ORF">SAMN05216259_101381</name>
</gene>
<dbReference type="InterPro" id="IPR041522">
    <property type="entry name" value="CdaR_GGDEF"/>
</dbReference>
<dbReference type="InterPro" id="IPR051448">
    <property type="entry name" value="CdaR-like_regulators"/>
</dbReference>
<dbReference type="PANTHER" id="PTHR33744:SF1">
    <property type="entry name" value="DNA-BINDING TRANSCRIPTIONAL ACTIVATOR ADER"/>
    <property type="match status" value="1"/>
</dbReference>
<feature type="domain" description="CdaR GGDEF-like" evidence="4">
    <location>
        <begin position="371"/>
        <end position="488"/>
    </location>
</feature>
<feature type="region of interest" description="Disordered" evidence="2">
    <location>
        <begin position="253"/>
        <end position="284"/>
    </location>
</feature>
<dbReference type="STRING" id="310781.SAMN05216259_101381"/>
<protein>
    <submittedName>
        <fullName evidence="5">Transcriptional regulator, CdaR family</fullName>
    </submittedName>
</protein>
<evidence type="ECO:0000259" key="4">
    <source>
        <dbReference type="Pfam" id="PF17853"/>
    </source>
</evidence>
<evidence type="ECO:0000259" key="3">
    <source>
        <dbReference type="Pfam" id="PF13556"/>
    </source>
</evidence>
<dbReference type="InterPro" id="IPR042070">
    <property type="entry name" value="PucR_C-HTH_sf"/>
</dbReference>
<feature type="compositionally biased region" description="Basic and acidic residues" evidence="2">
    <location>
        <begin position="253"/>
        <end position="267"/>
    </location>
</feature>
<evidence type="ECO:0000256" key="1">
    <source>
        <dbReference type="ARBA" id="ARBA00006754"/>
    </source>
</evidence>
<keyword evidence="6" id="KW-1185">Reference proteome</keyword>
<name>A0A1G9VS95_9ACTN</name>
<dbReference type="EMBL" id="FNIE01000001">
    <property type="protein sequence ID" value="SDM74946.1"/>
    <property type="molecule type" value="Genomic_DNA"/>
</dbReference>